<protein>
    <submittedName>
        <fullName evidence="3">Uncharacterized protein</fullName>
    </submittedName>
</protein>
<dbReference type="Proteomes" id="UP000533533">
    <property type="component" value="Unassembled WGS sequence"/>
</dbReference>
<dbReference type="EMBL" id="JACHVZ010000013">
    <property type="protein sequence ID" value="MBB2930378.1"/>
    <property type="molecule type" value="Genomic_DNA"/>
</dbReference>
<keyword evidence="1" id="KW-0812">Transmembrane</keyword>
<keyword evidence="1" id="KW-1133">Transmembrane helix</keyword>
<feature type="transmembrane region" description="Helical" evidence="1">
    <location>
        <begin position="137"/>
        <end position="168"/>
    </location>
</feature>
<gene>
    <name evidence="3" type="ORF">C7410_104229</name>
    <name evidence="2" type="ORF">FHX59_004840</name>
</gene>
<keyword evidence="1" id="KW-0472">Membrane</keyword>
<dbReference type="RefSeq" id="WP_133253661.1">
    <property type="nucleotide sequence ID" value="NZ_JACHVZ010000013.1"/>
</dbReference>
<reference evidence="3 4" key="1">
    <citation type="submission" date="2018-06" db="EMBL/GenBank/DDBJ databases">
        <title>Genomic Encyclopedia of Type Strains, Phase IV (KMG-V): Genome sequencing to study the core and pangenomes of soil and plant-associated prokaryotes.</title>
        <authorList>
            <person name="Whitman W."/>
        </authorList>
    </citation>
    <scope>NUCLEOTIDE SEQUENCE [LARGE SCALE GENOMIC DNA]</scope>
    <source>
        <strain evidence="3 4">SRCL-318</strain>
        <strain evidence="2 5">SRMrh-85</strain>
    </source>
</reference>
<dbReference type="OrthoDB" id="9006712at2"/>
<comment type="caution">
    <text evidence="3">The sequence shown here is derived from an EMBL/GenBank/DDBJ whole genome shotgun (WGS) entry which is preliminary data.</text>
</comment>
<sequence>MQQMTFMECVKRAWASAWQAAVQMPVLLAGTFVIYAALGWFGLAGRPVPAEGAAPSGGLVLLGNLASLLNSLLYLWFTLKISRFVLLGERSAPLMPAGAKPFLRIFAVGLILAVALGAFALLLWVVLRPQYQGGAAFLFLVVIAIWMFVAVRLSLLFPALAVGSPIAFGAAWRDSRGHFWSLFGVTFVAALPIAVCGLLVLIGMGLAGVTPEIVRQPGWLTALAIAQSIGNIVFALLTTTALAWLYRRYAQALVSPAAR</sequence>
<name>A0A2U1ABT8_9BURK</name>
<dbReference type="AlphaFoldDB" id="A0A2U1ABT8"/>
<feature type="transmembrane region" description="Helical" evidence="1">
    <location>
        <begin position="219"/>
        <end position="246"/>
    </location>
</feature>
<dbReference type="EMBL" id="QJSQ01000004">
    <property type="protein sequence ID" value="PYE25649.1"/>
    <property type="molecule type" value="Genomic_DNA"/>
</dbReference>
<evidence type="ECO:0000313" key="5">
    <source>
        <dbReference type="Proteomes" id="UP000533533"/>
    </source>
</evidence>
<organism evidence="3 4">
    <name type="scientific">Paraburkholderia silvatlantica</name>
    <dbReference type="NCBI Taxonomy" id="321895"/>
    <lineage>
        <taxon>Bacteria</taxon>
        <taxon>Pseudomonadati</taxon>
        <taxon>Pseudomonadota</taxon>
        <taxon>Betaproteobacteria</taxon>
        <taxon>Burkholderiales</taxon>
        <taxon>Burkholderiaceae</taxon>
        <taxon>Paraburkholderia</taxon>
    </lineage>
</organism>
<keyword evidence="5" id="KW-1185">Reference proteome</keyword>
<accession>A0A2U1ABT8</accession>
<feature type="transmembrane region" description="Helical" evidence="1">
    <location>
        <begin position="21"/>
        <end position="41"/>
    </location>
</feature>
<proteinExistence type="predicted"/>
<feature type="transmembrane region" description="Helical" evidence="1">
    <location>
        <begin position="61"/>
        <end position="81"/>
    </location>
</feature>
<evidence type="ECO:0000256" key="1">
    <source>
        <dbReference type="SAM" id="Phobius"/>
    </source>
</evidence>
<feature type="transmembrane region" description="Helical" evidence="1">
    <location>
        <begin position="102"/>
        <end position="125"/>
    </location>
</feature>
<evidence type="ECO:0000313" key="4">
    <source>
        <dbReference type="Proteomes" id="UP000247772"/>
    </source>
</evidence>
<feature type="transmembrane region" description="Helical" evidence="1">
    <location>
        <begin position="180"/>
        <end position="207"/>
    </location>
</feature>
<evidence type="ECO:0000313" key="3">
    <source>
        <dbReference type="EMBL" id="PYE25649.1"/>
    </source>
</evidence>
<dbReference type="Proteomes" id="UP000247772">
    <property type="component" value="Unassembled WGS sequence"/>
</dbReference>
<evidence type="ECO:0000313" key="2">
    <source>
        <dbReference type="EMBL" id="MBB2930378.1"/>
    </source>
</evidence>